<evidence type="ECO:0000313" key="2">
    <source>
        <dbReference type="Proteomes" id="UP000009872"/>
    </source>
</evidence>
<keyword evidence="2" id="KW-1185">Reference proteome</keyword>
<sequence>MKKKARYDSYFCYLFIYQHFAISQYDCKNSFMIIVCPNFATEK</sequence>
<name>K9E1T1_9BACE</name>
<proteinExistence type="predicted"/>
<accession>K9E1T1</accession>
<gene>
    <name evidence="1" type="ORF">HMPREF9447_03089</name>
</gene>
<dbReference type="AlphaFoldDB" id="K9E1T1"/>
<dbReference type="Proteomes" id="UP000009872">
    <property type="component" value="Unassembled WGS sequence"/>
</dbReference>
<comment type="caution">
    <text evidence="1">The sequence shown here is derived from an EMBL/GenBank/DDBJ whole genome shotgun (WGS) entry which is preliminary data.</text>
</comment>
<organism evidence="1 2">
    <name type="scientific">Bacteroides oleiciplenus YIT 12058</name>
    <dbReference type="NCBI Taxonomy" id="742727"/>
    <lineage>
        <taxon>Bacteria</taxon>
        <taxon>Pseudomonadati</taxon>
        <taxon>Bacteroidota</taxon>
        <taxon>Bacteroidia</taxon>
        <taxon>Bacteroidales</taxon>
        <taxon>Bacteroidaceae</taxon>
        <taxon>Bacteroides</taxon>
    </lineage>
</organism>
<reference evidence="1 2" key="1">
    <citation type="submission" date="2012-09" db="EMBL/GenBank/DDBJ databases">
        <title>The Genome Sequence of Bacteroides oleiciplenus YIT 12058.</title>
        <authorList>
            <consortium name="The Broad Institute Genome Sequencing Platform"/>
            <person name="Earl A."/>
            <person name="Ward D."/>
            <person name="Feldgarden M."/>
            <person name="Gevers D."/>
            <person name="Morotomi M."/>
            <person name="Walker B."/>
            <person name="Young S.K."/>
            <person name="Zeng Q."/>
            <person name="Gargeya S."/>
            <person name="Fitzgerald M."/>
            <person name="Haas B."/>
            <person name="Abouelleil A."/>
            <person name="Alvarado L."/>
            <person name="Arachchi H.M."/>
            <person name="Berlin A.M."/>
            <person name="Chapman S.B."/>
            <person name="Goldberg J."/>
            <person name="Griggs A."/>
            <person name="Gujja S."/>
            <person name="Hansen M."/>
            <person name="Howarth C."/>
            <person name="Imamovic A."/>
            <person name="Larimer J."/>
            <person name="McCowen C."/>
            <person name="Montmayeur A."/>
            <person name="Murphy C."/>
            <person name="Neiman D."/>
            <person name="Pearson M."/>
            <person name="Priest M."/>
            <person name="Roberts A."/>
            <person name="Saif S."/>
            <person name="Shea T."/>
            <person name="Sisk P."/>
            <person name="Sykes S."/>
            <person name="Wortman J."/>
            <person name="Nusbaum C."/>
            <person name="Birren B."/>
        </authorList>
    </citation>
    <scope>NUCLEOTIDE SEQUENCE [LARGE SCALE GENOMIC DNA]</scope>
    <source>
        <strain evidence="1 2">YIT 12058</strain>
    </source>
</reference>
<dbReference type="HOGENOM" id="CLU_3229768_0_0_10"/>
<dbReference type="EMBL" id="ADLF01000013">
    <property type="protein sequence ID" value="EKU89651.1"/>
    <property type="molecule type" value="Genomic_DNA"/>
</dbReference>
<protein>
    <submittedName>
        <fullName evidence="1">Uncharacterized protein</fullName>
    </submittedName>
</protein>
<evidence type="ECO:0000313" key="1">
    <source>
        <dbReference type="EMBL" id="EKU89651.1"/>
    </source>
</evidence>